<keyword evidence="2" id="KW-1185">Reference proteome</keyword>
<dbReference type="OrthoDB" id="190478at2157"/>
<name>A0A6B0VR10_9EURY</name>
<proteinExistence type="predicted"/>
<reference evidence="1 2" key="1">
    <citation type="submission" date="2020-01" db="EMBL/GenBank/DDBJ databases">
        <title>Natronorubrum sp. JWXQ-INN 674 isolated from Inner Mongolia Autonomous Region of China.</title>
        <authorList>
            <person name="Xue Q."/>
        </authorList>
    </citation>
    <scope>NUCLEOTIDE SEQUENCE [LARGE SCALE GENOMIC DNA]</scope>
    <source>
        <strain evidence="1 2">JWXQ-INN-674</strain>
    </source>
</reference>
<protein>
    <submittedName>
        <fullName evidence="1">Uncharacterized protein</fullName>
    </submittedName>
</protein>
<accession>A0A6B0VR10</accession>
<gene>
    <name evidence="1" type="ORF">GS429_15825</name>
</gene>
<comment type="caution">
    <text evidence="1">The sequence shown here is derived from an EMBL/GenBank/DDBJ whole genome shotgun (WGS) entry which is preliminary data.</text>
</comment>
<dbReference type="Proteomes" id="UP000434101">
    <property type="component" value="Unassembled WGS sequence"/>
</dbReference>
<dbReference type="AlphaFoldDB" id="A0A6B0VR10"/>
<evidence type="ECO:0000313" key="1">
    <source>
        <dbReference type="EMBL" id="MXV63497.1"/>
    </source>
</evidence>
<dbReference type="EMBL" id="WUYX01000053">
    <property type="protein sequence ID" value="MXV63497.1"/>
    <property type="molecule type" value="Genomic_DNA"/>
</dbReference>
<organism evidence="1 2">
    <name type="scientific">Natronorubrum halalkaliphilum</name>
    <dbReference type="NCBI Taxonomy" id="2691917"/>
    <lineage>
        <taxon>Archaea</taxon>
        <taxon>Methanobacteriati</taxon>
        <taxon>Methanobacteriota</taxon>
        <taxon>Stenosarchaea group</taxon>
        <taxon>Halobacteria</taxon>
        <taxon>Halobacteriales</taxon>
        <taxon>Natrialbaceae</taxon>
        <taxon>Natronorubrum</taxon>
    </lineage>
</organism>
<dbReference type="RefSeq" id="WP_160066310.1">
    <property type="nucleotide sequence ID" value="NZ_WUYX01000053.1"/>
</dbReference>
<sequence>MSEWTGIQFETNTPEDAQRVIDNYAIDAVERVSSLDACEAFTFAPAWNPETEDRSKAAIAFKGDSDAIIQHERDRWNSLVEEGVATNWNEMMSMDEAEMVGVMGEKGAELWPRLGGISAKMAKLAYEEFDDLETLPGAVETYPEEDREIGPLGWWSVLHTVTVQLNYSLDEEIDAYLYGIEHTLRNHAEYQGEDVVNERIDELIDALDGMREEVVEGRLR</sequence>
<evidence type="ECO:0000313" key="2">
    <source>
        <dbReference type="Proteomes" id="UP000434101"/>
    </source>
</evidence>